<accession>A0A3B0X3F9</accession>
<dbReference type="Gene3D" id="3.40.50.10600">
    <property type="entry name" value="SpoIIaa-like domains"/>
    <property type="match status" value="1"/>
</dbReference>
<dbReference type="EMBL" id="UOFG01000054">
    <property type="protein sequence ID" value="VAW58933.1"/>
    <property type="molecule type" value="Genomic_DNA"/>
</dbReference>
<sequence>MYNGVFAVAACQGSLMAIEFVYNNQHRILTGKVSGRLIFEEVELAMKNIVTSVDIPSESNTLWDAREMEFDNIDFEFENQLIDMIKNFNTARGMAKVAIVSGYELGAPLIKLFVILLGETSRNVQSFKTIEEAEWWLSS</sequence>
<dbReference type="InterPro" id="IPR038396">
    <property type="entry name" value="SpoIIAA-like_sf"/>
</dbReference>
<reference evidence="1" key="1">
    <citation type="submission" date="2018-06" db="EMBL/GenBank/DDBJ databases">
        <authorList>
            <person name="Zhirakovskaya E."/>
        </authorList>
    </citation>
    <scope>NUCLEOTIDE SEQUENCE</scope>
</reference>
<evidence type="ECO:0000313" key="1">
    <source>
        <dbReference type="EMBL" id="VAW58933.1"/>
    </source>
</evidence>
<proteinExistence type="predicted"/>
<name>A0A3B0X3F9_9ZZZZ</name>
<dbReference type="AlphaFoldDB" id="A0A3B0X3F9"/>
<protein>
    <recommendedName>
        <fullName evidence="2">STAS/SEC14 domain-containing protein</fullName>
    </recommendedName>
</protein>
<organism evidence="1">
    <name type="scientific">hydrothermal vent metagenome</name>
    <dbReference type="NCBI Taxonomy" id="652676"/>
    <lineage>
        <taxon>unclassified sequences</taxon>
        <taxon>metagenomes</taxon>
        <taxon>ecological metagenomes</taxon>
    </lineage>
</organism>
<gene>
    <name evidence="1" type="ORF">MNBD_GAMMA11-1885</name>
</gene>
<dbReference type="SUPFAM" id="SSF52091">
    <property type="entry name" value="SpoIIaa-like"/>
    <property type="match status" value="1"/>
</dbReference>
<evidence type="ECO:0008006" key="2">
    <source>
        <dbReference type="Google" id="ProtNLM"/>
    </source>
</evidence>
<dbReference type="InterPro" id="IPR036513">
    <property type="entry name" value="STAS_dom_sf"/>
</dbReference>